<dbReference type="PANTHER" id="PTHR11439:SF524">
    <property type="entry name" value="RNA-DIRECTED DNA POLYMERASE, PROTEIN KINASE RLK-PELLE-DLSV FAMILY"/>
    <property type="match status" value="1"/>
</dbReference>
<dbReference type="AlphaFoldDB" id="A0ABD3DFR1"/>
<keyword evidence="3" id="KW-1185">Reference proteome</keyword>
<dbReference type="Proteomes" id="UP001632038">
    <property type="component" value="Unassembled WGS sequence"/>
</dbReference>
<comment type="caution">
    <text evidence="2">The sequence shown here is derived from an EMBL/GenBank/DDBJ whole genome shotgun (WGS) entry which is preliminary data.</text>
</comment>
<protein>
    <recommendedName>
        <fullName evidence="1">KIB1-4 beta-propeller domain-containing protein</fullName>
    </recommendedName>
</protein>
<dbReference type="InterPro" id="IPR043502">
    <property type="entry name" value="DNA/RNA_pol_sf"/>
</dbReference>
<dbReference type="SUPFAM" id="SSF56672">
    <property type="entry name" value="DNA/RNA polymerases"/>
    <property type="match status" value="1"/>
</dbReference>
<evidence type="ECO:0000313" key="2">
    <source>
        <dbReference type="EMBL" id="KAL3641175.1"/>
    </source>
</evidence>
<proteinExistence type="predicted"/>
<evidence type="ECO:0000313" key="3">
    <source>
        <dbReference type="Proteomes" id="UP001632038"/>
    </source>
</evidence>
<dbReference type="EMBL" id="JAVIJP010000017">
    <property type="protein sequence ID" value="KAL3641175.1"/>
    <property type="molecule type" value="Genomic_DNA"/>
</dbReference>
<name>A0ABD3DFR1_9LAMI</name>
<dbReference type="Pfam" id="PF03478">
    <property type="entry name" value="Beta-prop_KIB1-4"/>
    <property type="match status" value="1"/>
</dbReference>
<dbReference type="CDD" id="cd09272">
    <property type="entry name" value="RNase_HI_RT_Ty1"/>
    <property type="match status" value="1"/>
</dbReference>
<gene>
    <name evidence="2" type="ORF">CASFOL_016143</name>
</gene>
<dbReference type="InterPro" id="IPR005174">
    <property type="entry name" value="KIB1-4_b-propeller"/>
</dbReference>
<reference evidence="3" key="1">
    <citation type="journal article" date="2024" name="IScience">
        <title>Strigolactones Initiate the Formation of Haustorium-like Structures in Castilleja.</title>
        <authorList>
            <person name="Buerger M."/>
            <person name="Peterson D."/>
            <person name="Chory J."/>
        </authorList>
    </citation>
    <scope>NUCLEOTIDE SEQUENCE [LARGE SCALE GENOMIC DNA]</scope>
</reference>
<sequence>MSSCKPSATPVDSNAKLGAAAGSPLPESTQFRSLCGALQYLTFTRPDIAYAVQQVCLHMHAPHTDHWNALKRILRYIQGTKHLGIHLTRSAPTSLRAYTDADWAGCPTTRRSTSGYCVYLGDNLISWSSKRQTTISRSSAEAEYRGVANVVSEISWLRNLLLELEHATTHATLVYCDNVSSIYLAHNPVQHQRTKHIELDIHFVREKVRRGLVRVIHVPSRYQVADIFTKGLPRILFLDFRSSLSIMVVYKFYHLVLYLLTLINENGHGKILVSTKRKCLLVAITSFQGKIYGVISRRHRFVTIEFIGTIMKLRTMLINGERSWKVPVIKRNWVVRHKADLIYSPSNDELLLVIKDYTHRNYKLTDGSEYRVFRVDINLMECIEVDDIGDHTILISKYGDGICCSSSVTDTFKPNSIYHTRGHGAHIYVYDLNDKSTTSLLPPDVVEIKHSRNYWLDLDELRR</sequence>
<evidence type="ECO:0000259" key="1">
    <source>
        <dbReference type="Pfam" id="PF03478"/>
    </source>
</evidence>
<organism evidence="2 3">
    <name type="scientific">Castilleja foliolosa</name>
    <dbReference type="NCBI Taxonomy" id="1961234"/>
    <lineage>
        <taxon>Eukaryota</taxon>
        <taxon>Viridiplantae</taxon>
        <taxon>Streptophyta</taxon>
        <taxon>Embryophyta</taxon>
        <taxon>Tracheophyta</taxon>
        <taxon>Spermatophyta</taxon>
        <taxon>Magnoliopsida</taxon>
        <taxon>eudicotyledons</taxon>
        <taxon>Gunneridae</taxon>
        <taxon>Pentapetalae</taxon>
        <taxon>asterids</taxon>
        <taxon>lamiids</taxon>
        <taxon>Lamiales</taxon>
        <taxon>Orobanchaceae</taxon>
        <taxon>Pedicularideae</taxon>
        <taxon>Castillejinae</taxon>
        <taxon>Castilleja</taxon>
    </lineage>
</organism>
<dbReference type="PANTHER" id="PTHR11439">
    <property type="entry name" value="GAG-POL-RELATED RETROTRANSPOSON"/>
    <property type="match status" value="1"/>
</dbReference>
<feature type="domain" description="KIB1-4 beta-propeller" evidence="1">
    <location>
        <begin position="243"/>
        <end position="430"/>
    </location>
</feature>
<accession>A0ABD3DFR1</accession>